<dbReference type="InterPro" id="IPR036873">
    <property type="entry name" value="Rhodanese-like_dom_sf"/>
</dbReference>
<dbReference type="OrthoDB" id="9807812at2"/>
<evidence type="ECO:0000259" key="1">
    <source>
        <dbReference type="PROSITE" id="PS50206"/>
    </source>
</evidence>
<keyword evidence="3" id="KW-1185">Reference proteome</keyword>
<organism evidence="2 3">
    <name type="scientific">Planktotalea frisia</name>
    <dbReference type="NCBI Taxonomy" id="696762"/>
    <lineage>
        <taxon>Bacteria</taxon>
        <taxon>Pseudomonadati</taxon>
        <taxon>Pseudomonadota</taxon>
        <taxon>Alphaproteobacteria</taxon>
        <taxon>Rhodobacterales</taxon>
        <taxon>Paracoccaceae</taxon>
        <taxon>Planktotalea</taxon>
    </lineage>
</organism>
<evidence type="ECO:0000313" key="2">
    <source>
        <dbReference type="EMBL" id="OJI93983.1"/>
    </source>
</evidence>
<dbReference type="PANTHER" id="PTHR44086">
    <property type="entry name" value="THIOSULFATE SULFURTRANSFERASE RDL2, MITOCHONDRIAL-RELATED"/>
    <property type="match status" value="1"/>
</dbReference>
<proteinExistence type="predicted"/>
<dbReference type="Pfam" id="PF00581">
    <property type="entry name" value="Rhodanese"/>
    <property type="match status" value="1"/>
</dbReference>
<reference evidence="2 3" key="1">
    <citation type="submission" date="2016-10" db="EMBL/GenBank/DDBJ databases">
        <title>Genome sequence of Planktotalea frisia SH6-1.</title>
        <authorList>
            <person name="Poehlein A."/>
            <person name="Bakenhus I."/>
            <person name="Voget S."/>
            <person name="Brinkhoff T."/>
            <person name="Simon M."/>
        </authorList>
    </citation>
    <scope>NUCLEOTIDE SEQUENCE [LARGE SCALE GENOMIC DNA]</scope>
    <source>
        <strain evidence="2 3">SH6-1</strain>
    </source>
</reference>
<dbReference type="PROSITE" id="PS50206">
    <property type="entry name" value="RHODANESE_3"/>
    <property type="match status" value="1"/>
</dbReference>
<evidence type="ECO:0000313" key="3">
    <source>
        <dbReference type="Proteomes" id="UP000184514"/>
    </source>
</evidence>
<dbReference type="Gene3D" id="3.40.250.10">
    <property type="entry name" value="Rhodanese-like domain"/>
    <property type="match status" value="1"/>
</dbReference>
<dbReference type="Proteomes" id="UP000184514">
    <property type="component" value="Unassembled WGS sequence"/>
</dbReference>
<name>A0A1L9NXQ4_9RHOB</name>
<dbReference type="RefSeq" id="WP_072630446.1">
    <property type="nucleotide sequence ID" value="NZ_JABBAN010000203.1"/>
</dbReference>
<dbReference type="EMBL" id="MLCB01000126">
    <property type="protein sequence ID" value="OJI93983.1"/>
    <property type="molecule type" value="Genomic_DNA"/>
</dbReference>
<feature type="domain" description="Rhodanese" evidence="1">
    <location>
        <begin position="32"/>
        <end position="128"/>
    </location>
</feature>
<dbReference type="AlphaFoldDB" id="A0A1L9NXQ4"/>
<gene>
    <name evidence="2" type="ORF">PFRI_18840</name>
</gene>
<dbReference type="STRING" id="696762.PFRI_18840"/>
<dbReference type="InterPro" id="IPR001763">
    <property type="entry name" value="Rhodanese-like_dom"/>
</dbReference>
<dbReference type="GO" id="GO:0004792">
    <property type="term" value="F:thiosulfate-cyanide sulfurtransferase activity"/>
    <property type="evidence" value="ECO:0007669"/>
    <property type="project" value="TreeGrafter"/>
</dbReference>
<dbReference type="SUPFAM" id="SSF52821">
    <property type="entry name" value="Rhodanese/Cell cycle control phosphatase"/>
    <property type="match status" value="1"/>
</dbReference>
<dbReference type="SMART" id="SM00450">
    <property type="entry name" value="RHOD"/>
    <property type="match status" value="1"/>
</dbReference>
<protein>
    <submittedName>
        <fullName evidence="2">Molybdopterin biosynthesis protein MoeB</fullName>
    </submittedName>
</protein>
<sequence>MQKLTTTAAEMVAKARSEIREIETLELIGMLDDPNVVVVDIRDVRERQRVGFVPGSFHAPRGMIEFWVDPDSPYFKAIFGEDKQFVFHCASGWRSALTVQTLKSMGFEAAHLREGFSTWEAQGGPVERAE</sequence>
<comment type="caution">
    <text evidence="2">The sequence shown here is derived from an EMBL/GenBank/DDBJ whole genome shotgun (WGS) entry which is preliminary data.</text>
</comment>
<dbReference type="PANTHER" id="PTHR44086:SF13">
    <property type="entry name" value="THIOSULFATE SULFURTRANSFERASE PSPE"/>
    <property type="match status" value="1"/>
</dbReference>
<accession>A0A1L9NXQ4</accession>